<dbReference type="GO" id="GO:0016020">
    <property type="term" value="C:membrane"/>
    <property type="evidence" value="ECO:0007669"/>
    <property type="project" value="UniProtKB-SubCell"/>
</dbReference>
<comment type="subcellular location">
    <subcellularLocation>
        <location evidence="1">Membrane</location>
    </subcellularLocation>
</comment>
<evidence type="ECO:0000256" key="1">
    <source>
        <dbReference type="ARBA" id="ARBA00004370"/>
    </source>
</evidence>
<protein>
    <recommendedName>
        <fullName evidence="11">Cytochrome b561 domain-containing protein</fullName>
    </recommendedName>
</protein>
<dbReference type="PANTHER" id="PTHR47281">
    <property type="entry name" value="OS09G0557700 PROTEIN"/>
    <property type="match status" value="1"/>
</dbReference>
<keyword evidence="5 9" id="KW-1133">Transmembrane helix</keyword>
<keyword evidence="10" id="KW-0732">Signal</keyword>
<comment type="caution">
    <text evidence="12">The sequence shown here is derived from an EMBL/GenBank/DDBJ whole genome shotgun (WGS) entry which is preliminary data.</text>
</comment>
<dbReference type="EMBL" id="LGRX02034501">
    <property type="protein sequence ID" value="KAK3237636.1"/>
    <property type="molecule type" value="Genomic_DNA"/>
</dbReference>
<feature type="transmembrane region" description="Helical" evidence="9">
    <location>
        <begin position="376"/>
        <end position="398"/>
    </location>
</feature>
<dbReference type="InterPro" id="IPR042307">
    <property type="entry name" value="Reeler_sf"/>
</dbReference>
<evidence type="ECO:0000256" key="2">
    <source>
        <dbReference type="ARBA" id="ARBA00022448"/>
    </source>
</evidence>
<evidence type="ECO:0000256" key="6">
    <source>
        <dbReference type="ARBA" id="ARBA00023136"/>
    </source>
</evidence>
<keyword evidence="13" id="KW-1185">Reference proteome</keyword>
<evidence type="ECO:0000256" key="8">
    <source>
        <dbReference type="SAM" id="MobiDB-lite"/>
    </source>
</evidence>
<feature type="signal peptide" evidence="10">
    <location>
        <begin position="1"/>
        <end position="22"/>
    </location>
</feature>
<keyword evidence="3 9" id="KW-0812">Transmembrane</keyword>
<feature type="transmembrane region" description="Helical" evidence="9">
    <location>
        <begin position="249"/>
        <end position="269"/>
    </location>
</feature>
<feature type="chain" id="PRO_5042058512" description="Cytochrome b561 domain-containing protein" evidence="10">
    <location>
        <begin position="23"/>
        <end position="414"/>
    </location>
</feature>
<dbReference type="CDD" id="cd08760">
    <property type="entry name" value="Cyt_b561_FRRS1_like"/>
    <property type="match status" value="1"/>
</dbReference>
<evidence type="ECO:0000256" key="9">
    <source>
        <dbReference type="SAM" id="Phobius"/>
    </source>
</evidence>
<evidence type="ECO:0000256" key="3">
    <source>
        <dbReference type="ARBA" id="ARBA00022692"/>
    </source>
</evidence>
<dbReference type="Gene3D" id="2.60.40.4060">
    <property type="entry name" value="Reeler domain"/>
    <property type="match status" value="1"/>
</dbReference>
<organism evidence="12 13">
    <name type="scientific">Cymbomonas tetramitiformis</name>
    <dbReference type="NCBI Taxonomy" id="36881"/>
    <lineage>
        <taxon>Eukaryota</taxon>
        <taxon>Viridiplantae</taxon>
        <taxon>Chlorophyta</taxon>
        <taxon>Pyramimonadophyceae</taxon>
        <taxon>Pyramimonadales</taxon>
        <taxon>Pyramimonadaceae</taxon>
        <taxon>Cymbomonas</taxon>
    </lineage>
</organism>
<feature type="transmembrane region" description="Helical" evidence="9">
    <location>
        <begin position="343"/>
        <end position="364"/>
    </location>
</feature>
<keyword evidence="2" id="KW-0813">Transport</keyword>
<evidence type="ECO:0000256" key="5">
    <source>
        <dbReference type="ARBA" id="ARBA00022989"/>
    </source>
</evidence>
<evidence type="ECO:0000313" key="12">
    <source>
        <dbReference type="EMBL" id="KAK3237636.1"/>
    </source>
</evidence>
<dbReference type="AlphaFoldDB" id="A0AAE0ER82"/>
<feature type="transmembrane region" description="Helical" evidence="9">
    <location>
        <begin position="312"/>
        <end position="331"/>
    </location>
</feature>
<dbReference type="PROSITE" id="PS50939">
    <property type="entry name" value="CYTOCHROME_B561"/>
    <property type="match status" value="1"/>
</dbReference>
<dbReference type="CDD" id="cd08544">
    <property type="entry name" value="Reeler"/>
    <property type="match status" value="1"/>
</dbReference>
<evidence type="ECO:0000256" key="4">
    <source>
        <dbReference type="ARBA" id="ARBA00022982"/>
    </source>
</evidence>
<evidence type="ECO:0000259" key="11">
    <source>
        <dbReference type="PROSITE" id="PS50939"/>
    </source>
</evidence>
<evidence type="ECO:0000256" key="10">
    <source>
        <dbReference type="SAM" id="SignalP"/>
    </source>
</evidence>
<dbReference type="Pfam" id="PF03188">
    <property type="entry name" value="Cytochrom_B561"/>
    <property type="match status" value="1"/>
</dbReference>
<feature type="region of interest" description="Disordered" evidence="8">
    <location>
        <begin position="191"/>
        <end position="226"/>
    </location>
</feature>
<dbReference type="InterPro" id="IPR006593">
    <property type="entry name" value="Cyt_b561/ferric_Rdtase_TM"/>
</dbReference>
<reference evidence="12 13" key="1">
    <citation type="journal article" date="2015" name="Genome Biol. Evol.">
        <title>Comparative Genomics of a Bacterivorous Green Alga Reveals Evolutionary Causalities and Consequences of Phago-Mixotrophic Mode of Nutrition.</title>
        <authorList>
            <person name="Burns J.A."/>
            <person name="Paasch A."/>
            <person name="Narechania A."/>
            <person name="Kim E."/>
        </authorList>
    </citation>
    <scope>NUCLEOTIDE SEQUENCE [LARGE SCALE GENOMIC DNA]</scope>
    <source>
        <strain evidence="12 13">PLY_AMNH</strain>
    </source>
</reference>
<dbReference type="Proteomes" id="UP001190700">
    <property type="component" value="Unassembled WGS sequence"/>
</dbReference>
<evidence type="ECO:0000313" key="13">
    <source>
        <dbReference type="Proteomes" id="UP001190700"/>
    </source>
</evidence>
<name>A0AAE0ER82_9CHLO</name>
<accession>A0AAE0ER82</accession>
<feature type="transmembrane region" description="Helical" evidence="9">
    <location>
        <begin position="281"/>
        <end position="300"/>
    </location>
</feature>
<keyword evidence="7" id="KW-0325">Glycoprotein</keyword>
<dbReference type="Gene3D" id="1.20.120.1770">
    <property type="match status" value="1"/>
</dbReference>
<gene>
    <name evidence="12" type="ORF">CYMTET_52308</name>
</gene>
<dbReference type="Pfam" id="PF02014">
    <property type="entry name" value="Reeler"/>
    <property type="match status" value="1"/>
</dbReference>
<dbReference type="InterPro" id="IPR045879">
    <property type="entry name" value="B561A"/>
</dbReference>
<evidence type="ECO:0000256" key="7">
    <source>
        <dbReference type="ARBA" id="ARBA00023180"/>
    </source>
</evidence>
<dbReference type="SMART" id="SM00665">
    <property type="entry name" value="B561"/>
    <property type="match status" value="1"/>
</dbReference>
<sequence length="414" mass="44328">MTALNMFFCFLFLALHLDTTAAFSNAAGSCDHAGVQHGLDLFDPQPNDGGYIIRIEGGGKALSNAAQHGAQTLVIVEGSSPYKGILVQAADAQGAPLGAFGGADLAKGLQVHPQCDYGVTHSVEHATDPRSRDEFPFLAPSTLKEGDAVTFKVTIVRDYATWYALEQTYFLGSEQPKDKPAHKQSLRGSGAVLAPGVHSPGEGGGEGQTALAPGVHAPGEETQSVQRAPVTKTRVFPWPPWVSARLHGIFMATAFLVLAPSGVLVARHLKHRDPMWFKLHFWLMTTAVVLVLAAVILALVDLGPINAPYLHGQLGLLAVVLMALQPLNGYFRPGKNQPQRALWFLLHSWSGKAALVVGTANVLSGLEIAVEHNWEFIAVWVMCIGAALGSTVGSGVYLEFQLRAQRAQVRLDKN</sequence>
<dbReference type="InterPro" id="IPR002861">
    <property type="entry name" value="Reeler_dom"/>
</dbReference>
<keyword evidence="4" id="KW-0249">Electron transport</keyword>
<keyword evidence="6 9" id="KW-0472">Membrane</keyword>
<feature type="domain" description="Cytochrome b561" evidence="11">
    <location>
        <begin position="209"/>
        <end position="403"/>
    </location>
</feature>
<proteinExistence type="predicted"/>
<dbReference type="PANTHER" id="PTHR47281:SF1">
    <property type="entry name" value="OS09G0557700 PROTEIN"/>
    <property type="match status" value="1"/>
</dbReference>